<evidence type="ECO:0000313" key="1">
    <source>
        <dbReference type="EMBL" id="GJT82594.1"/>
    </source>
</evidence>
<reference evidence="1" key="2">
    <citation type="submission" date="2022-01" db="EMBL/GenBank/DDBJ databases">
        <authorList>
            <person name="Yamashiro T."/>
            <person name="Shiraishi A."/>
            <person name="Satake H."/>
            <person name="Nakayama K."/>
        </authorList>
    </citation>
    <scope>NUCLEOTIDE SEQUENCE</scope>
</reference>
<accession>A0ABQ5H4P9</accession>
<sequence>MIGMPFHTQACKEYTRWAFCKLCGRPIVHHLVCPTRKHGFHLWSFSRIRFKHDLTTSDLAHLFVGDIAMERGHQIWRREILGIANDLASLVGMRFCFNPILTSSQQPPRIYLFPSEDWERATLSQCPKVKGFRKILDGVLLASHPVTKFFPWRGERFHTGFLIGTDVSAARFSGFPFVSRTLSQNPWRRRTPSEQSRF</sequence>
<protein>
    <submittedName>
        <fullName evidence="1">Uncharacterized protein</fullName>
    </submittedName>
</protein>
<keyword evidence="2" id="KW-1185">Reference proteome</keyword>
<reference evidence="1" key="1">
    <citation type="journal article" date="2022" name="Int. J. Mol. Sci.">
        <title>Draft Genome of Tanacetum Coccineum: Genomic Comparison of Closely Related Tanacetum-Family Plants.</title>
        <authorList>
            <person name="Yamashiro T."/>
            <person name="Shiraishi A."/>
            <person name="Nakayama K."/>
            <person name="Satake H."/>
        </authorList>
    </citation>
    <scope>NUCLEOTIDE SEQUENCE</scope>
</reference>
<comment type="caution">
    <text evidence="1">The sequence shown here is derived from an EMBL/GenBank/DDBJ whole genome shotgun (WGS) entry which is preliminary data.</text>
</comment>
<organism evidence="1 2">
    <name type="scientific">Tanacetum coccineum</name>
    <dbReference type="NCBI Taxonomy" id="301880"/>
    <lineage>
        <taxon>Eukaryota</taxon>
        <taxon>Viridiplantae</taxon>
        <taxon>Streptophyta</taxon>
        <taxon>Embryophyta</taxon>
        <taxon>Tracheophyta</taxon>
        <taxon>Spermatophyta</taxon>
        <taxon>Magnoliopsida</taxon>
        <taxon>eudicotyledons</taxon>
        <taxon>Gunneridae</taxon>
        <taxon>Pentapetalae</taxon>
        <taxon>asterids</taxon>
        <taxon>campanulids</taxon>
        <taxon>Asterales</taxon>
        <taxon>Asteraceae</taxon>
        <taxon>Asteroideae</taxon>
        <taxon>Anthemideae</taxon>
        <taxon>Anthemidinae</taxon>
        <taxon>Tanacetum</taxon>
    </lineage>
</organism>
<dbReference type="EMBL" id="BQNB010019182">
    <property type="protein sequence ID" value="GJT82594.1"/>
    <property type="molecule type" value="Genomic_DNA"/>
</dbReference>
<evidence type="ECO:0000313" key="2">
    <source>
        <dbReference type="Proteomes" id="UP001151760"/>
    </source>
</evidence>
<proteinExistence type="predicted"/>
<gene>
    <name evidence="1" type="ORF">Tco_1056936</name>
</gene>
<name>A0ABQ5H4P9_9ASTR</name>
<dbReference type="Proteomes" id="UP001151760">
    <property type="component" value="Unassembled WGS sequence"/>
</dbReference>